<keyword evidence="13" id="KW-1185">Reference proteome</keyword>
<keyword evidence="1 10" id="KW-0540">Nuclease</keyword>
<protein>
    <recommendedName>
        <fullName evidence="10">RecBCD enzyme subunit RecC</fullName>
    </recommendedName>
    <alternativeName>
        <fullName evidence="10">Exonuclease V subunit RecC</fullName>
        <shortName evidence="10">ExoV subunit RecC</shortName>
    </alternativeName>
    <alternativeName>
        <fullName evidence="10">Helicase/nuclease RecBCD subunit RecC</fullName>
    </alternativeName>
</protein>
<dbReference type="GO" id="GO:0003677">
    <property type="term" value="F:DNA binding"/>
    <property type="evidence" value="ECO:0007669"/>
    <property type="project" value="UniProtKB-UniRule"/>
</dbReference>
<evidence type="ECO:0000256" key="9">
    <source>
        <dbReference type="ARBA" id="ARBA00023204"/>
    </source>
</evidence>
<dbReference type="GO" id="GO:0009338">
    <property type="term" value="C:exodeoxyribonuclease V complex"/>
    <property type="evidence" value="ECO:0007669"/>
    <property type="project" value="InterPro"/>
</dbReference>
<dbReference type="PIRSF" id="PIRSF000980">
    <property type="entry name" value="RecC"/>
    <property type="match status" value="1"/>
</dbReference>
<comment type="function">
    <text evidence="10">A helicase/nuclease that prepares dsDNA breaks (DSB) for recombinational DNA repair. Binds to DSBs and unwinds DNA via a highly rapid and processive ATP-dependent bidirectional helicase activity. Unwinds dsDNA until it encounters a Chi (crossover hotspot instigator) sequence from the 3' direction. Cuts ssDNA a few nucleotides 3' to the Chi site. The properties and activities of the enzyme are changed at Chi. The Chi-altered holoenzyme produces a long 3'-ssDNA overhang and facilitates RecA-binding to the ssDNA for homologous DNA recombination and repair. Holoenzyme degrades any linearized DNA that is unable to undergo homologous recombination. In the holoenzyme this subunit recognizes the wild-type Chi sequence, and when added to isolated RecB increases its ATP-dependent helicase processivity.</text>
</comment>
<dbReference type="Gene3D" id="3.40.50.300">
    <property type="entry name" value="P-loop containing nucleotide triphosphate hydrolases"/>
    <property type="match status" value="2"/>
</dbReference>
<dbReference type="EMBL" id="JACHHU010000011">
    <property type="protein sequence ID" value="MBB6543201.1"/>
    <property type="molecule type" value="Genomic_DNA"/>
</dbReference>
<keyword evidence="9 10" id="KW-0234">DNA repair</keyword>
<dbReference type="Gene3D" id="1.10.10.990">
    <property type="match status" value="1"/>
</dbReference>
<evidence type="ECO:0000256" key="8">
    <source>
        <dbReference type="ARBA" id="ARBA00023125"/>
    </source>
</evidence>
<dbReference type="HAMAP" id="MF_01486">
    <property type="entry name" value="RecC"/>
    <property type="match status" value="1"/>
</dbReference>
<dbReference type="PANTHER" id="PTHR30591:SF1">
    <property type="entry name" value="RECBCD ENZYME SUBUNIT RECC"/>
    <property type="match status" value="1"/>
</dbReference>
<dbReference type="InterPro" id="IPR006697">
    <property type="entry name" value="RecC"/>
</dbReference>
<keyword evidence="7 10" id="KW-0067">ATP-binding</keyword>
<dbReference type="InterPro" id="IPR041500">
    <property type="entry name" value="RecC_C"/>
</dbReference>
<gene>
    <name evidence="10" type="primary">recC</name>
    <name evidence="12" type="ORF">HNQ55_001708</name>
</gene>
<dbReference type="PANTHER" id="PTHR30591">
    <property type="entry name" value="RECBCD ENZYME SUBUNIT RECC"/>
    <property type="match status" value="1"/>
</dbReference>
<dbReference type="GO" id="GO:0008854">
    <property type="term" value="F:exodeoxyribonuclease V activity"/>
    <property type="evidence" value="ECO:0007669"/>
    <property type="project" value="InterPro"/>
</dbReference>
<evidence type="ECO:0000256" key="6">
    <source>
        <dbReference type="ARBA" id="ARBA00022839"/>
    </source>
</evidence>
<dbReference type="Gene3D" id="3.40.50.10930">
    <property type="match status" value="1"/>
</dbReference>
<accession>A0A7X0NH45</accession>
<evidence type="ECO:0000313" key="12">
    <source>
        <dbReference type="EMBL" id="MBB6543201.1"/>
    </source>
</evidence>
<dbReference type="SUPFAM" id="SSF52540">
    <property type="entry name" value="P-loop containing nucleoside triphosphate hydrolases"/>
    <property type="match status" value="2"/>
</dbReference>
<feature type="domain" description="RecC C-terminal" evidence="11">
    <location>
        <begin position="832"/>
        <end position="1077"/>
    </location>
</feature>
<keyword evidence="8 10" id="KW-0238">DNA-binding</keyword>
<comment type="subunit">
    <text evidence="10">Heterotrimer of RecB, RecC and RecD. All subunits contribute to DNA-binding.</text>
</comment>
<evidence type="ECO:0000256" key="2">
    <source>
        <dbReference type="ARBA" id="ARBA00022741"/>
    </source>
</evidence>
<evidence type="ECO:0000259" key="11">
    <source>
        <dbReference type="Pfam" id="PF17946"/>
    </source>
</evidence>
<comment type="miscellaneous">
    <text evidence="10">In the RecBCD complex, RecB has a slow 3'-5' helicase, an exonuclease activity and loads RecA onto ssDNA, RecD has a fast 5'-3' helicase activity, while RecC stimulates the ATPase and processivity of the RecB helicase and contributes to recognition of the Chi site.</text>
</comment>
<organism evidence="12 13">
    <name type="scientific">Thalassotalea piscium</name>
    <dbReference type="NCBI Taxonomy" id="1230533"/>
    <lineage>
        <taxon>Bacteria</taxon>
        <taxon>Pseudomonadati</taxon>
        <taxon>Pseudomonadota</taxon>
        <taxon>Gammaproteobacteria</taxon>
        <taxon>Alteromonadales</taxon>
        <taxon>Colwelliaceae</taxon>
        <taxon>Thalassotalea</taxon>
    </lineage>
</organism>
<evidence type="ECO:0000256" key="7">
    <source>
        <dbReference type="ARBA" id="ARBA00022840"/>
    </source>
</evidence>
<dbReference type="GO" id="GO:0000724">
    <property type="term" value="P:double-strand break repair via homologous recombination"/>
    <property type="evidence" value="ECO:0007669"/>
    <property type="project" value="UniProtKB-UniRule"/>
</dbReference>
<comment type="caution">
    <text evidence="12">The sequence shown here is derived from an EMBL/GenBank/DDBJ whole genome shotgun (WGS) entry which is preliminary data.</text>
</comment>
<dbReference type="InterPro" id="IPR011335">
    <property type="entry name" value="Restrct_endonuc-II-like"/>
</dbReference>
<dbReference type="AlphaFoldDB" id="A0A7X0NH45"/>
<dbReference type="SUPFAM" id="SSF52980">
    <property type="entry name" value="Restriction endonuclease-like"/>
    <property type="match status" value="1"/>
</dbReference>
<evidence type="ECO:0000313" key="13">
    <source>
        <dbReference type="Proteomes" id="UP000537141"/>
    </source>
</evidence>
<keyword evidence="6 10" id="KW-0269">Exonuclease</keyword>
<keyword evidence="4 10" id="KW-0378">Hydrolase</keyword>
<dbReference type="GO" id="GO:0003678">
    <property type="term" value="F:DNA helicase activity"/>
    <property type="evidence" value="ECO:0007669"/>
    <property type="project" value="UniProtKB-UniRule"/>
</dbReference>
<dbReference type="InterPro" id="IPR013986">
    <property type="entry name" value="DExx_box_DNA_helicase_dom_sf"/>
</dbReference>
<dbReference type="Pfam" id="PF17946">
    <property type="entry name" value="RecC_C"/>
    <property type="match status" value="1"/>
</dbReference>
<keyword evidence="5 10" id="KW-0347">Helicase</keyword>
<comment type="similarity">
    <text evidence="10">Belongs to the RecC family.</text>
</comment>
<dbReference type="InterPro" id="IPR027417">
    <property type="entry name" value="P-loop_NTPase"/>
</dbReference>
<proteinExistence type="inferred from homology"/>
<sequence>MIHLYPANKMENLLALLDKIHQVSPLPVFAKEVIVVQNAGMQHWLNMSLAQSRQISLANEFLLPAQFLWQLMRSLASAEKVPDQSPYSREALCWRIYQELAVQDVIDNELYQEVTHYWQQSDNFDSSAKQLKRYQLSCQLADLYEQYLIFRPQWINHWYQGDFTFHDKSDNNDESFKKLSAWQSDLWLRLTQETPYNPLELMQSAIDNIEENLHLLPKRISFFGINAMAPMWLSFINAISEHTQVHFFHLNPCFNYWGDIKTQKQALQHMNEWTEGYNDISKLIGNPLLANLGQQGREFLALLQQYSTIDIDVYQSFLSNDSNKEAKNSLLTQVQEDILTLTDGCLLNKQGTKTVDDSIVLTSGHSALREVQGLHDWLLHQFNEDPSLTPKDVLVMCPQVEEYAPYVQAVFASGWQDLSGDIPPLPCSISDRISKESNPLVIAFTEIISLPDSRFNVSQILSWLKIPAIQTKFGFTNDCIEKCSQWLNEACVHWGLDQPHKQQVLNSHTISGQFTWQFGFTKLLQGFAYADQECLYQDQVLLADVEGNDALILGNLMLFIEQLQLFSTTLSQLRTPQQWHQYLTNLLTQTFEFTDEVGFVAINTAIESLVEYCDHAQFTDALSLNIIKEFLNNHFSQPDAGRQFMVGQVTFCSMLPMRSIPFKVIAVLGLNDGEFPRQRQPLGFDLMALKPSIIGDRSRRGDDKYLFLEAIISARKALYLSFQGRNIKKNSPKEPSVVLKELINYLTLAYGWHFDYSDNPIITSELDVADSTNQLRQLPMQAFSLRNFTGRFTSFDPHWLSLGQALAKSTTLDNNIDNKLFSPLPLSENEITLSVSDLINFYHHPAKHFAKKRLNLYLDNQTVELSDVEPFTPDRLESYLYNQELLAQHLNDSPEPIESRLAQVTAFAKASGKFPALPTMDEEFQKWQANSKSLAEAIKNDDAQNVDSLEFITGEIIIPIKKGKDTADIISVTLQYQLPIKGEHCIFYRSSAAKIKDKLALYISQLLIQTLNSSHPEHGLSNVVATIGFYFNTKSQKVEQFKYQSLNDTAHSLEVLLQEYIAGLQRPLLLNGELAEKVVKSKGMDQNALENFWHDSNNTFCLGNDPYLQYFWPQCPLLNDIIDPLMALYQPIFAQLKQVKK</sequence>
<evidence type="ECO:0000256" key="5">
    <source>
        <dbReference type="ARBA" id="ARBA00022806"/>
    </source>
</evidence>
<name>A0A7X0NH45_9GAMM</name>
<dbReference type="Gene3D" id="1.10.10.160">
    <property type="match status" value="1"/>
</dbReference>
<evidence type="ECO:0000256" key="4">
    <source>
        <dbReference type="ARBA" id="ARBA00022801"/>
    </source>
</evidence>
<dbReference type="NCBIfam" id="TIGR01450">
    <property type="entry name" value="recC"/>
    <property type="match status" value="1"/>
</dbReference>
<reference evidence="12 13" key="1">
    <citation type="submission" date="2020-08" db="EMBL/GenBank/DDBJ databases">
        <title>Genomic Encyclopedia of Type Strains, Phase IV (KMG-IV): sequencing the most valuable type-strain genomes for metagenomic binning, comparative biology and taxonomic classification.</title>
        <authorList>
            <person name="Goeker M."/>
        </authorList>
    </citation>
    <scope>NUCLEOTIDE SEQUENCE [LARGE SCALE GENOMIC DNA]</scope>
    <source>
        <strain evidence="12 13">DSM 26287</strain>
    </source>
</reference>
<keyword evidence="2 10" id="KW-0547">Nucleotide-binding</keyword>
<evidence type="ECO:0000256" key="10">
    <source>
        <dbReference type="HAMAP-Rule" id="MF_01486"/>
    </source>
</evidence>
<dbReference type="Pfam" id="PF04257">
    <property type="entry name" value="Exonuc_V_gamma"/>
    <property type="match status" value="1"/>
</dbReference>
<dbReference type="GO" id="GO:0005524">
    <property type="term" value="F:ATP binding"/>
    <property type="evidence" value="ECO:0007669"/>
    <property type="project" value="UniProtKB-UniRule"/>
</dbReference>
<dbReference type="RefSeq" id="WP_184423994.1">
    <property type="nucleotide sequence ID" value="NZ_AP027362.1"/>
</dbReference>
<dbReference type="Proteomes" id="UP000537141">
    <property type="component" value="Unassembled WGS sequence"/>
</dbReference>
<evidence type="ECO:0000256" key="1">
    <source>
        <dbReference type="ARBA" id="ARBA00022722"/>
    </source>
</evidence>
<keyword evidence="3 10" id="KW-0227">DNA damage</keyword>
<evidence type="ECO:0000256" key="3">
    <source>
        <dbReference type="ARBA" id="ARBA00022763"/>
    </source>
</evidence>